<accession>A0ABU0J7G1</accession>
<gene>
    <name evidence="1" type="ORF">QO011_002404</name>
</gene>
<dbReference type="RefSeq" id="WP_307272081.1">
    <property type="nucleotide sequence ID" value="NZ_JAUSVX010000003.1"/>
</dbReference>
<keyword evidence="2" id="KW-1185">Reference proteome</keyword>
<protein>
    <recommendedName>
        <fullName evidence="3">HEAT repeat domain-containing protein</fullName>
    </recommendedName>
</protein>
<sequence length="1071" mass="113753">MTPQAILDAVDGLDHSRRWRHMIALGRRSLTDRSLADAIASLAASEQHYRRYLALMAAAGSGDATSIAGFLADASGSLAAGAIRLAVLFVPDAALAAAMPGMPRQRRDRLARACAKAGRSRVNDAAYALLDAREQPRLLPATTESFVRACLDAGMADRLTPVDWSRLTRRFPGIVRDGLTRQLDAPGEPSHQVRWAVVAALQQMGKRTPAVGLPLLATAATRLPAYLLPCAAFAAHDPEGVAAIVRANPGPLRGALPLPALRRLDDASLCALADIGAVPELPHLFARLRPGQRAALYRAGGQAWRDRTGALPLALVSALPAGPREAEARHAFTLPLLQANPSVRLPYLACLPFDEALALARPFLSQPEGDLRASAVSAVVGSGRYQPSRLGDILEFCLARENEQDPVRLAMMSALAGLPPTRWTAANLPKVAAVIAAALRARDCSAGTMATAARLLLGLIVTHTGFVVDELPVLVERLGSLNLMPLEQRMSDAQAARLAPRLLPLLESWTARNRHAVAVGLVLSFGRRALAVPAFGRLLAAIAVDSRGPVARLGLEGLARIRHTAMVADLVPKLVADDPSWIQVPEVAQHLHRHRQDLLTPFLTARVLSGRFPSGRAGVLPGFDRGFSAWTAGQQALYAAALAGFLAGEKRNAWELAAAVARIGAMPSADLSPLIGLARLDAADVALRDKALEALGRADAGRGISVVIEALDDARGRVAVYALRRALMLMPADRALAILGRAPRTKVTVAKEIVRLAGELGGEPAFAFLLRVADEPILHPDVRIALLRAFWDHLDRPEVWPHFEAAATGERAALARATIRIPQDRLSPDLRARLGRHLALLLRHPDPQVRRETLQRLVDMPLGGHIPALRAAMAALLADADSDVVQLAARALLGAHARDDAEALAATFAAVTRPPALAAIVAAYGQSRQRGAAGLEASAQALIAILFDRRWHAPLALRLALSILEPDAALATLKTCAEAGLLHPGAVGAALDAMPGMTANRPSEALPAIERTLRLALQPGLRRIGLGLLGALATKRGWTEEERAGLMAYRADADAWVSDAADLVEPPESLG</sequence>
<evidence type="ECO:0000313" key="2">
    <source>
        <dbReference type="Proteomes" id="UP001242480"/>
    </source>
</evidence>
<evidence type="ECO:0008006" key="3">
    <source>
        <dbReference type="Google" id="ProtNLM"/>
    </source>
</evidence>
<name>A0ABU0J7G1_9HYPH</name>
<comment type="caution">
    <text evidence="1">The sequence shown here is derived from an EMBL/GenBank/DDBJ whole genome shotgun (WGS) entry which is preliminary data.</text>
</comment>
<proteinExistence type="predicted"/>
<dbReference type="EMBL" id="JAUSVX010000003">
    <property type="protein sequence ID" value="MDQ0469393.1"/>
    <property type="molecule type" value="Genomic_DNA"/>
</dbReference>
<dbReference type="InterPro" id="IPR016024">
    <property type="entry name" value="ARM-type_fold"/>
</dbReference>
<dbReference type="Proteomes" id="UP001242480">
    <property type="component" value="Unassembled WGS sequence"/>
</dbReference>
<dbReference type="SUPFAM" id="SSF48371">
    <property type="entry name" value="ARM repeat"/>
    <property type="match status" value="1"/>
</dbReference>
<evidence type="ECO:0000313" key="1">
    <source>
        <dbReference type="EMBL" id="MDQ0469393.1"/>
    </source>
</evidence>
<organism evidence="1 2">
    <name type="scientific">Labrys wisconsinensis</name>
    <dbReference type="NCBI Taxonomy" id="425677"/>
    <lineage>
        <taxon>Bacteria</taxon>
        <taxon>Pseudomonadati</taxon>
        <taxon>Pseudomonadota</taxon>
        <taxon>Alphaproteobacteria</taxon>
        <taxon>Hyphomicrobiales</taxon>
        <taxon>Xanthobacteraceae</taxon>
        <taxon>Labrys</taxon>
    </lineage>
</organism>
<reference evidence="1 2" key="1">
    <citation type="submission" date="2023-07" db="EMBL/GenBank/DDBJ databases">
        <title>Genomic Encyclopedia of Type Strains, Phase IV (KMG-IV): sequencing the most valuable type-strain genomes for metagenomic binning, comparative biology and taxonomic classification.</title>
        <authorList>
            <person name="Goeker M."/>
        </authorList>
    </citation>
    <scope>NUCLEOTIDE SEQUENCE [LARGE SCALE GENOMIC DNA]</scope>
    <source>
        <strain evidence="1 2">DSM 19619</strain>
    </source>
</reference>